<comment type="caution">
    <text evidence="1">The sequence shown here is derived from an EMBL/GenBank/DDBJ whole genome shotgun (WGS) entry which is preliminary data.</text>
</comment>
<name>I3DVC2_BACMT</name>
<evidence type="ECO:0000313" key="1">
    <source>
        <dbReference type="EMBL" id="EIJ78193.1"/>
    </source>
</evidence>
<sequence length="65" mass="8035">MSFELNWLVCIQISIELKTLNKLFQNFFVLKHIKTLVLLCLKTQRKRMQTKIKWQRKEKEIWGNR</sequence>
<evidence type="ECO:0000313" key="2">
    <source>
        <dbReference type="Proteomes" id="UP000010523"/>
    </source>
</evidence>
<dbReference type="AlphaFoldDB" id="I3DVC2"/>
<organism evidence="1 2">
    <name type="scientific">Bacillus methanolicus PB1</name>
    <dbReference type="NCBI Taxonomy" id="997296"/>
    <lineage>
        <taxon>Bacteria</taxon>
        <taxon>Bacillati</taxon>
        <taxon>Bacillota</taxon>
        <taxon>Bacilli</taxon>
        <taxon>Bacillales</taxon>
        <taxon>Bacillaceae</taxon>
        <taxon>Bacillus</taxon>
    </lineage>
</organism>
<accession>I3DVC2</accession>
<dbReference type="Proteomes" id="UP000010523">
    <property type="component" value="Unassembled WGS sequence"/>
</dbReference>
<protein>
    <submittedName>
        <fullName evidence="1">Uncharacterized protein</fullName>
    </submittedName>
</protein>
<keyword evidence="2" id="KW-1185">Reference proteome</keyword>
<reference evidence="1 2" key="1">
    <citation type="journal article" date="2012" name="Appl. Environ. Microbiol.">
        <title>Genome Sequence of Thermotolerant Bacillus methanolicus: Features and Regulation Related to Methylotrophy and Production of L-Lysine and L-Glutamate from Methanol.</title>
        <authorList>
            <person name="Heggeset T.M."/>
            <person name="Krog A."/>
            <person name="Balzer S."/>
            <person name="Wentzel A."/>
            <person name="Ellingsen T.E."/>
            <person name="Brautaset T."/>
        </authorList>
    </citation>
    <scope>NUCLEOTIDE SEQUENCE [LARGE SCALE GENOMIC DNA]</scope>
    <source>
        <strain evidence="1 2">PB1</strain>
    </source>
</reference>
<dbReference type="EMBL" id="AFEU01000003">
    <property type="protein sequence ID" value="EIJ78193.1"/>
    <property type="molecule type" value="Genomic_DNA"/>
</dbReference>
<dbReference type="PATRIC" id="fig|997296.3.peg.2432"/>
<proteinExistence type="predicted"/>
<gene>
    <name evidence="1" type="ORF">PB1_11554</name>
</gene>
<dbReference type="STRING" id="997296.PB1_11554"/>